<protein>
    <submittedName>
        <fullName evidence="2">Uncharacterized protein</fullName>
    </submittedName>
</protein>
<proteinExistence type="predicted"/>
<organism evidence="1 2">
    <name type="scientific">Romanomermis culicivorax</name>
    <name type="common">Nematode worm</name>
    <dbReference type="NCBI Taxonomy" id="13658"/>
    <lineage>
        <taxon>Eukaryota</taxon>
        <taxon>Metazoa</taxon>
        <taxon>Ecdysozoa</taxon>
        <taxon>Nematoda</taxon>
        <taxon>Enoplea</taxon>
        <taxon>Dorylaimia</taxon>
        <taxon>Mermithida</taxon>
        <taxon>Mermithoidea</taxon>
        <taxon>Mermithidae</taxon>
        <taxon>Romanomermis</taxon>
    </lineage>
</organism>
<sequence length="49" mass="5674">MDENSTMHANDELIKPREAMLASARHIATAEHRIKLLLLKYCPPPLRNY</sequence>
<evidence type="ECO:0000313" key="1">
    <source>
        <dbReference type="Proteomes" id="UP000887565"/>
    </source>
</evidence>
<dbReference type="Proteomes" id="UP000887565">
    <property type="component" value="Unplaced"/>
</dbReference>
<dbReference type="WBParaSite" id="nRc.2.0.1.t37503-RA">
    <property type="protein sequence ID" value="nRc.2.0.1.t37503-RA"/>
    <property type="gene ID" value="nRc.2.0.1.g37503"/>
</dbReference>
<reference evidence="2" key="1">
    <citation type="submission" date="2022-11" db="UniProtKB">
        <authorList>
            <consortium name="WormBaseParasite"/>
        </authorList>
    </citation>
    <scope>IDENTIFICATION</scope>
</reference>
<keyword evidence="1" id="KW-1185">Reference proteome</keyword>
<evidence type="ECO:0000313" key="2">
    <source>
        <dbReference type="WBParaSite" id="nRc.2.0.1.t37503-RA"/>
    </source>
</evidence>
<accession>A0A915KFB7</accession>
<dbReference type="AlphaFoldDB" id="A0A915KFB7"/>
<name>A0A915KFB7_ROMCU</name>